<proteinExistence type="predicted"/>
<dbReference type="Proteomes" id="UP000229630">
    <property type="component" value="Chromosome 1"/>
</dbReference>
<reference evidence="1 13" key="7">
    <citation type="submission" date="2017-11" db="EMBL/GenBank/DDBJ databases">
        <title>Genome sequencing of Prevotella intermedia KCOM 2837.</title>
        <authorList>
            <person name="Kook J.-K."/>
            <person name="Park S.-N."/>
            <person name="Lim Y.K."/>
        </authorList>
    </citation>
    <scope>NUCLEOTIDE SEQUENCE [LARGE SCALE GENOMIC DNA]</scope>
    <source>
        <strain evidence="1 13">KCOM 2837</strain>
    </source>
</reference>
<dbReference type="EMBL" id="PENG01000001">
    <property type="protein sequence ID" value="PJI26686.1"/>
    <property type="molecule type" value="Genomic_DNA"/>
</dbReference>
<evidence type="ECO:0000313" key="4">
    <source>
        <dbReference type="EMBL" id="PIN28792.1"/>
    </source>
</evidence>
<sequence length="84" mass="9804">MQINLAIPLKTDKFAAENYNYTSKQVTMRINQTATLLLLSVNSSKQKKKRKDNVEFHFAPTQINPITHLLQQKLHYGQRCAHFF</sequence>
<dbReference type="EMBL" id="PENF01000001">
    <property type="protein sequence ID" value="PJI19946.1"/>
    <property type="molecule type" value="Genomic_DNA"/>
</dbReference>
<evidence type="ECO:0000313" key="8">
    <source>
        <dbReference type="EMBL" id="PJI26686.1"/>
    </source>
</evidence>
<evidence type="ECO:0000313" key="7">
    <source>
        <dbReference type="EMBL" id="PJI26052.1"/>
    </source>
</evidence>
<reference evidence="5 10" key="3">
    <citation type="submission" date="2017-11" db="EMBL/GenBank/DDBJ databases">
        <title>Genome sequencing of Prevotella intermedia KCOM 1779.</title>
        <authorList>
            <person name="Kook J.-K."/>
            <person name="Park S.-N."/>
            <person name="Lim Y.K."/>
        </authorList>
    </citation>
    <scope>NUCLEOTIDE SEQUENCE [LARGE SCALE GENOMIC DNA]</scope>
    <source>
        <strain evidence="5 10">KCOM 1779</strain>
    </source>
</reference>
<organism evidence="4 15">
    <name type="scientific">Prevotella intermedia</name>
    <dbReference type="NCBI Taxonomy" id="28131"/>
    <lineage>
        <taxon>Bacteria</taxon>
        <taxon>Pseudomonadati</taxon>
        <taxon>Bacteroidota</taxon>
        <taxon>Bacteroidia</taxon>
        <taxon>Bacteroidales</taxon>
        <taxon>Prevotellaceae</taxon>
        <taxon>Prevotella</taxon>
    </lineage>
</organism>
<protein>
    <submittedName>
        <fullName evidence="4">Uncharacterized protein</fullName>
    </submittedName>
</protein>
<reference evidence="4 15" key="4">
    <citation type="submission" date="2017-11" db="EMBL/GenBank/DDBJ databases">
        <title>Genome sequencing of Prevotella intermedia KCOM 2069.</title>
        <authorList>
            <person name="Kook J.-K."/>
            <person name="Park S.-N."/>
            <person name="Lim Y.K."/>
        </authorList>
    </citation>
    <scope>NUCLEOTIDE SEQUENCE [LARGE SCALE GENOMIC DNA]</scope>
    <source>
        <strain evidence="4 15">KCOM 2069</strain>
    </source>
</reference>
<evidence type="ECO:0000313" key="12">
    <source>
        <dbReference type="Proteomes" id="UP000229111"/>
    </source>
</evidence>
<evidence type="ECO:0000313" key="2">
    <source>
        <dbReference type="EMBL" id="BAR95334.1"/>
    </source>
</evidence>
<dbReference type="Proteomes" id="UP000067008">
    <property type="component" value="Chromosome 2"/>
</dbReference>
<gene>
    <name evidence="3" type="ORF">CTI16_01685</name>
    <name evidence="6" type="ORF">CTM53_03385</name>
    <name evidence="8" type="ORF">CTM58_00360</name>
    <name evidence="7" type="ORF">CTM58_13640</name>
    <name evidence="1" type="ORF">CTM62_07710</name>
    <name evidence="5" type="ORF">CUB97_07335</name>
    <name evidence="4" type="ORF">CUC04_04950</name>
    <name evidence="2" type="ORF">PI172_0606</name>
</gene>
<dbReference type="EMBL" id="PESN01000001">
    <property type="protein sequence ID" value="PIN28792.1"/>
    <property type="molecule type" value="Genomic_DNA"/>
</dbReference>
<evidence type="ECO:0000313" key="1">
    <source>
        <dbReference type="EMBL" id="ATV26614.1"/>
    </source>
</evidence>
<reference evidence="2 9" key="1">
    <citation type="submission" date="2015-07" db="EMBL/GenBank/DDBJ databases">
        <title>Complete genome sequence of Prevotella intermedia strain 17-2.</title>
        <authorList>
            <person name="Nambu T."/>
        </authorList>
    </citation>
    <scope>NUCLEOTIDE SEQUENCE [LARGE SCALE GENOMIC DNA]</scope>
    <source>
        <strain evidence="2 9">17-2</strain>
    </source>
</reference>
<dbReference type="EMBL" id="AP014925">
    <property type="protein sequence ID" value="BAR95334.1"/>
    <property type="molecule type" value="Genomic_DNA"/>
</dbReference>
<accession>A0A1P8JME4</accession>
<reference evidence="3 12" key="2">
    <citation type="submission" date="2017-11" db="EMBL/GenBank/DDBJ databases">
        <title>Genome sequencing of Prevotella intermedia KCOM 1101.</title>
        <authorList>
            <person name="Kook J.-K."/>
            <person name="Park S.-N."/>
            <person name="Lim Y.K."/>
        </authorList>
    </citation>
    <scope>NUCLEOTIDE SEQUENCE [LARGE SCALE GENOMIC DNA]</scope>
    <source>
        <strain evidence="3 12">KCOM 1101</strain>
    </source>
</reference>
<name>A0A1P8JME4_PREIN</name>
<evidence type="ECO:0000313" key="13">
    <source>
        <dbReference type="Proteomes" id="UP000229630"/>
    </source>
</evidence>
<evidence type="ECO:0000313" key="6">
    <source>
        <dbReference type="EMBL" id="PJI19946.1"/>
    </source>
</evidence>
<reference evidence="6 11" key="5">
    <citation type="submission" date="2017-11" db="EMBL/GenBank/DDBJ databases">
        <title>Genome sequencing of Prevotella intermedia KCOM 2698.</title>
        <authorList>
            <person name="Kook J.-K."/>
            <person name="Park S.-N."/>
            <person name="Lim Y.K."/>
        </authorList>
    </citation>
    <scope>NUCLEOTIDE SEQUENCE [LARGE SCALE GENOMIC DNA]</scope>
    <source>
        <strain evidence="6 11">KCOM 2698</strain>
    </source>
</reference>
<evidence type="ECO:0000313" key="9">
    <source>
        <dbReference type="Proteomes" id="UP000067008"/>
    </source>
</evidence>
<evidence type="ECO:0000313" key="11">
    <source>
        <dbReference type="Proteomes" id="UP000229102"/>
    </source>
</evidence>
<dbReference type="AlphaFoldDB" id="A0A1P8JME4"/>
<evidence type="ECO:0000313" key="14">
    <source>
        <dbReference type="Proteomes" id="UP000229884"/>
    </source>
</evidence>
<dbReference type="Proteomes" id="UP000229102">
    <property type="component" value="Unassembled WGS sequence"/>
</dbReference>
<dbReference type="EMBL" id="PGGD01000001">
    <property type="protein sequence ID" value="PJF01057.1"/>
    <property type="molecule type" value="Genomic_DNA"/>
</dbReference>
<evidence type="ECO:0000313" key="3">
    <source>
        <dbReference type="EMBL" id="PIK17901.1"/>
    </source>
</evidence>
<dbReference type="RefSeq" id="WP_036860264.1">
    <property type="nucleotide sequence ID" value="NZ_AP014597.1"/>
</dbReference>
<dbReference type="Proteomes" id="UP000229884">
    <property type="component" value="Unassembled WGS sequence"/>
</dbReference>
<reference evidence="7 14" key="6">
    <citation type="submission" date="2017-11" db="EMBL/GenBank/DDBJ databases">
        <title>Genome sequencing of Prevotella intermedia KCOM 2832.</title>
        <authorList>
            <person name="Kook J.-K."/>
            <person name="Park S.-N."/>
            <person name="Lim Y.K."/>
        </authorList>
    </citation>
    <scope>NUCLEOTIDE SEQUENCE [LARGE SCALE GENOMIC DNA]</scope>
    <source>
        <strain evidence="7 14">KCOM 2832</strain>
    </source>
</reference>
<evidence type="ECO:0000313" key="5">
    <source>
        <dbReference type="EMBL" id="PJF01057.1"/>
    </source>
</evidence>
<dbReference type="Proteomes" id="UP000229111">
    <property type="component" value="Unassembled WGS sequence"/>
</dbReference>
<dbReference type="Proteomes" id="UP000228641">
    <property type="component" value="Unassembled WGS sequence"/>
</dbReference>
<dbReference type="Proteomes" id="UP000230500">
    <property type="component" value="Unassembled WGS sequence"/>
</dbReference>
<evidence type="ECO:0000313" key="10">
    <source>
        <dbReference type="Proteomes" id="UP000228641"/>
    </source>
</evidence>
<dbReference type="EMBL" id="PENG01000003">
    <property type="protein sequence ID" value="PJI26052.1"/>
    <property type="molecule type" value="Genomic_DNA"/>
</dbReference>
<dbReference type="GeneID" id="34516746"/>
<dbReference type="EMBL" id="PEKM01000001">
    <property type="protein sequence ID" value="PIK17901.1"/>
    <property type="molecule type" value="Genomic_DNA"/>
</dbReference>
<dbReference type="EMBL" id="CP024723">
    <property type="protein sequence ID" value="ATV26614.1"/>
    <property type="molecule type" value="Genomic_DNA"/>
</dbReference>
<evidence type="ECO:0000313" key="15">
    <source>
        <dbReference type="Proteomes" id="UP000230500"/>
    </source>
</evidence>